<organism evidence="1 2">
    <name type="scientific">Sinorhizobium phage phiN3</name>
    <dbReference type="NCBI Taxonomy" id="1647405"/>
    <lineage>
        <taxon>Viruses</taxon>
        <taxon>Duplodnaviria</taxon>
        <taxon>Heunggongvirae</taxon>
        <taxon>Uroviricota</taxon>
        <taxon>Caudoviricetes</taxon>
        <taxon>Emdodecavirus</taxon>
        <taxon>Emdodecavirus N3</taxon>
    </lineage>
</organism>
<proteinExistence type="predicted"/>
<dbReference type="GeneID" id="26639035"/>
<protein>
    <submittedName>
        <fullName evidence="1">Uncharacterized protein</fullName>
    </submittedName>
</protein>
<sequence length="69" mass="7944">MTMKEIPISAAKKIAEEYGYDQVVIYARRCHDTPEPHGEHMTTYGRTREHCDVAARMGDVLKKFMGWSV</sequence>
<evidence type="ECO:0000313" key="1">
    <source>
        <dbReference type="EMBL" id="AKF13563.1"/>
    </source>
</evidence>
<accession>A0A0F6SJ45</accession>
<name>A0A0F6SJ45_9CAUD</name>
<keyword evidence="2" id="KW-1185">Reference proteome</keyword>
<dbReference type="OrthoDB" id="38695at10239"/>
<dbReference type="EMBL" id="KR052482">
    <property type="protein sequence ID" value="AKF13563.1"/>
    <property type="molecule type" value="Genomic_DNA"/>
</dbReference>
<gene>
    <name evidence="1" type="ORF">PHIN3_300</name>
</gene>
<evidence type="ECO:0000313" key="2">
    <source>
        <dbReference type="Proteomes" id="UP000202958"/>
    </source>
</evidence>
<dbReference type="KEGG" id="vg:26639035"/>
<dbReference type="Proteomes" id="UP000202958">
    <property type="component" value="Segment"/>
</dbReference>
<dbReference type="RefSeq" id="YP_009212540.1">
    <property type="nucleotide sequence ID" value="NC_028945.1"/>
</dbReference>
<reference evidence="1 2" key="1">
    <citation type="submission" date="2015-04" db="EMBL/GenBank/DDBJ databases">
        <authorList>
            <person name="Hodson T.S."/>
            <person name="Hyde J.R."/>
            <person name="Schouten J.T."/>
            <person name="Crockett J.T."/>
            <person name="Smith T.A."/>
            <person name="Merrill B.D."/>
            <person name="Crook M.B."/>
            <person name="Griffitts J.S."/>
            <person name="Burnett S.H."/>
            <person name="Grose J.H."/>
            <person name="Breakwell D.P."/>
        </authorList>
    </citation>
    <scope>NUCLEOTIDE SEQUENCE [LARGE SCALE GENOMIC DNA]</scope>
</reference>